<dbReference type="PRINTS" id="PR00702">
    <property type="entry name" value="ACRIFLAVINRP"/>
</dbReference>
<evidence type="ECO:0000256" key="1">
    <source>
        <dbReference type="ARBA" id="ARBA00004429"/>
    </source>
</evidence>
<keyword evidence="6 10" id="KW-0812">Transmembrane</keyword>
<dbReference type="PROSITE" id="PS50156">
    <property type="entry name" value="SSD"/>
    <property type="match status" value="1"/>
</dbReference>
<dbReference type="GO" id="GO:0015562">
    <property type="term" value="F:efflux transmembrane transporter activity"/>
    <property type="evidence" value="ECO:0007669"/>
    <property type="project" value="InterPro"/>
</dbReference>
<dbReference type="Pfam" id="PF00873">
    <property type="entry name" value="ACR_tran"/>
    <property type="match status" value="1"/>
</dbReference>
<dbReference type="Gene3D" id="3.30.70.1430">
    <property type="entry name" value="Multidrug efflux transporter AcrB pore domain"/>
    <property type="match status" value="2"/>
</dbReference>
<feature type="transmembrane region" description="Helical" evidence="10">
    <location>
        <begin position="371"/>
        <end position="392"/>
    </location>
</feature>
<dbReference type="SUPFAM" id="SSF82714">
    <property type="entry name" value="Multidrug efflux transporter AcrB TolC docking domain, DN and DC subdomains"/>
    <property type="match status" value="2"/>
</dbReference>
<evidence type="ECO:0000256" key="6">
    <source>
        <dbReference type="ARBA" id="ARBA00022692"/>
    </source>
</evidence>
<sequence>MFSRFFIERPIFAIVIAVVMILAGVVTVKTLPVAQYPDITPPTVMVAASYPGADAATVATTVGVPIEEQVNGVEGMMYMSSSSSSDGSYMLTVTFETGTDLDMATVKVQNRVAIAEATLPTAVKEEGVSVMSRSTDVILFVGLLNDTADNHHYDALYLTNYAKLNLVDELSRIDGVGQVEAFGAGEYSMRIWLDPEKMRVRGLTPDDVMEAVESQNMAVSAGSVGAPPTPSDGQFEFTLTAQGRLTTPDEFGSIVIKTTPEGEMLHLSDVARIELGSQSYGGSALVSGSAAGLLGIYQTPGANSLEVAKAVEKKLNELERYFPEGVDYQVLMNTTDFVTASIDEVLVTFVETTLIVMLIILVFLQSWRAVVIPMITIPVSLIATFAVMKLMGFTINTLTLFGLVLAIAIVVDDAIVVVEDCSRLVDEGKLNARQAAEKAMTELQGPVVGEVLVLLSVFIPTAFISGITGELYKQFALTIAVSTAFSGFNALTFTPAMCAMFLRKGKPTEFKPYQWFNRGFAATLKLYVGIVGGFLRRPWAAIGLYFALTALAFWGFVRMPSSYIPQEDMGYFMGSIQLPTGASIDRTDAVVAQVNERLARIPEVKSVMSVSGMSFIGGGSASNYASLFVTLKPWSERRGRSQGVDAVIDRFNAACADIQEAVVFGINPPAISGLGVTSGLQMQLLDINNLGPQQMKQALADVERAAETDPRIKSVTSLYEGAIPQYKLTVDRNRIKMQQLEVSDVFSALSAYMGGSYINDFTDFGRVYQVNLAGDEAARSRVDGVLKLSVRNSMGEMVPFSSFMTVEPSFGQSNVSRYNMYSTASLTATPAHGVSSSEGIEAMEEIVERTLGDEYSYAWTGEAYQESQGGVTVALVLIFAVVITLLVLAAQYESLTDPVAVVISMPTAILGTVIGCLLMGQSISVYTQIGIILLLGLSAKNAILIVEYAIDYRRSGMDIRSSAIRAGRVRFRPIMMTALAFVFGVMPMLFATGAGAASRVSLGTAVAFGMAVNALVGTLFVPNFWELLERFRERHLSRFFSTPTTALPPVTRHDGDSGDDDEAGSGAV</sequence>
<dbReference type="GeneID" id="93425099"/>
<evidence type="ECO:0000259" key="11">
    <source>
        <dbReference type="PROSITE" id="PS50156"/>
    </source>
</evidence>
<dbReference type="PANTHER" id="PTHR32063">
    <property type="match status" value="1"/>
</dbReference>
<evidence type="ECO:0000313" key="12">
    <source>
        <dbReference type="EMBL" id="PWB07789.1"/>
    </source>
</evidence>
<feature type="transmembrane region" description="Helical" evidence="10">
    <location>
        <begin position="1002"/>
        <end position="1025"/>
    </location>
</feature>
<comment type="caution">
    <text evidence="12">The sequence shown here is derived from an EMBL/GenBank/DDBJ whole genome shotgun (WGS) entry which is preliminary data.</text>
</comment>
<feature type="transmembrane region" description="Helical" evidence="10">
    <location>
        <begin position="926"/>
        <end position="950"/>
    </location>
</feature>
<evidence type="ECO:0000256" key="3">
    <source>
        <dbReference type="ARBA" id="ARBA00022448"/>
    </source>
</evidence>
<gene>
    <name evidence="12" type="ORF">C5O25_06555</name>
</gene>
<keyword evidence="5" id="KW-0997">Cell inner membrane</keyword>
<feature type="transmembrane region" description="Helical" evidence="10">
    <location>
        <begin position="398"/>
        <end position="418"/>
    </location>
</feature>
<evidence type="ECO:0000256" key="4">
    <source>
        <dbReference type="ARBA" id="ARBA00022475"/>
    </source>
</evidence>
<evidence type="ECO:0000256" key="9">
    <source>
        <dbReference type="SAM" id="MobiDB-lite"/>
    </source>
</evidence>
<name>A0A2V1IZ46_9BACT</name>
<dbReference type="InterPro" id="IPR001036">
    <property type="entry name" value="Acrflvin-R"/>
</dbReference>
<dbReference type="InterPro" id="IPR027463">
    <property type="entry name" value="AcrB_DN_DC_subdom"/>
</dbReference>
<dbReference type="InterPro" id="IPR000731">
    <property type="entry name" value="SSD"/>
</dbReference>
<evidence type="ECO:0000256" key="5">
    <source>
        <dbReference type="ARBA" id="ARBA00022519"/>
    </source>
</evidence>
<comment type="similarity">
    <text evidence="2">Belongs to the resistance-nodulation-cell division (RND) (TC 2.A.6) family.</text>
</comment>
<keyword evidence="13" id="KW-1185">Reference proteome</keyword>
<accession>A0A2V1IZ46</accession>
<feature type="transmembrane region" description="Helical" evidence="10">
    <location>
        <begin position="475"/>
        <end position="502"/>
    </location>
</feature>
<feature type="transmembrane region" description="Helical" evidence="10">
    <location>
        <begin position="345"/>
        <end position="364"/>
    </location>
</feature>
<dbReference type="Proteomes" id="UP000244925">
    <property type="component" value="Unassembled WGS sequence"/>
</dbReference>
<dbReference type="PANTHER" id="PTHR32063:SF11">
    <property type="entry name" value="CATION OR DRUG EFFLUX SYSTEM PROTEIN"/>
    <property type="match status" value="1"/>
</dbReference>
<dbReference type="GO" id="GO:0042910">
    <property type="term" value="F:xenobiotic transmembrane transporter activity"/>
    <property type="evidence" value="ECO:0007669"/>
    <property type="project" value="TreeGrafter"/>
</dbReference>
<dbReference type="RefSeq" id="WP_107035935.1">
    <property type="nucleotide sequence ID" value="NZ_CAONGC010000004.1"/>
</dbReference>
<keyword evidence="4" id="KW-1003">Cell membrane</keyword>
<dbReference type="AlphaFoldDB" id="A0A2V1IZ46"/>
<feature type="transmembrane region" description="Helical" evidence="10">
    <location>
        <begin position="971"/>
        <end position="990"/>
    </location>
</feature>
<evidence type="ECO:0000313" key="13">
    <source>
        <dbReference type="Proteomes" id="UP000244925"/>
    </source>
</evidence>
<feature type="transmembrane region" description="Helical" evidence="10">
    <location>
        <begin position="12"/>
        <end position="31"/>
    </location>
</feature>
<protein>
    <submittedName>
        <fullName evidence="12">Multidrug efflux RND transporter permease subunit</fullName>
    </submittedName>
</protein>
<dbReference type="SUPFAM" id="SSF82866">
    <property type="entry name" value="Multidrug efflux transporter AcrB transmembrane domain"/>
    <property type="match status" value="2"/>
</dbReference>
<dbReference type="NCBIfam" id="TIGR00915">
    <property type="entry name" value="2A0602"/>
    <property type="match status" value="1"/>
</dbReference>
<feature type="transmembrane region" description="Helical" evidence="10">
    <location>
        <begin position="447"/>
        <end position="469"/>
    </location>
</feature>
<evidence type="ECO:0000256" key="10">
    <source>
        <dbReference type="SAM" id="Phobius"/>
    </source>
</evidence>
<dbReference type="SUPFAM" id="SSF82693">
    <property type="entry name" value="Multidrug efflux transporter AcrB pore domain, PN1, PN2, PC1 and PC2 subdomains"/>
    <property type="match status" value="3"/>
</dbReference>
<comment type="subcellular location">
    <subcellularLocation>
        <location evidence="1">Cell inner membrane</location>
        <topology evidence="1">Multi-pass membrane protein</topology>
    </subcellularLocation>
</comment>
<evidence type="ECO:0000256" key="7">
    <source>
        <dbReference type="ARBA" id="ARBA00022989"/>
    </source>
</evidence>
<reference evidence="13" key="1">
    <citation type="submission" date="2018-02" db="EMBL/GenBank/DDBJ databases">
        <authorList>
            <person name="Clavel T."/>
            <person name="Strowig T."/>
        </authorList>
    </citation>
    <scope>NUCLEOTIDE SEQUENCE [LARGE SCALE GENOMIC DNA]</scope>
    <source>
        <strain evidence="13">DSM 100764</strain>
    </source>
</reference>
<evidence type="ECO:0000256" key="8">
    <source>
        <dbReference type="ARBA" id="ARBA00023136"/>
    </source>
</evidence>
<feature type="compositionally biased region" description="Acidic residues" evidence="9">
    <location>
        <begin position="1057"/>
        <end position="1068"/>
    </location>
</feature>
<dbReference type="InterPro" id="IPR004764">
    <property type="entry name" value="MdtF-like"/>
</dbReference>
<dbReference type="Gene3D" id="3.30.70.1440">
    <property type="entry name" value="Multidrug efflux transporter AcrB pore domain"/>
    <property type="match status" value="1"/>
</dbReference>
<dbReference type="EMBL" id="PUBV01000010">
    <property type="protein sequence ID" value="PWB07789.1"/>
    <property type="molecule type" value="Genomic_DNA"/>
</dbReference>
<feature type="transmembrane region" description="Helical" evidence="10">
    <location>
        <begin position="539"/>
        <end position="557"/>
    </location>
</feature>
<dbReference type="Gene3D" id="3.30.70.1320">
    <property type="entry name" value="Multidrug efflux transporter AcrB pore domain like"/>
    <property type="match status" value="1"/>
</dbReference>
<keyword evidence="8 10" id="KW-0472">Membrane</keyword>
<dbReference type="Gene3D" id="1.20.1640.10">
    <property type="entry name" value="Multidrug efflux transporter AcrB transmembrane domain"/>
    <property type="match status" value="2"/>
</dbReference>
<evidence type="ECO:0000256" key="2">
    <source>
        <dbReference type="ARBA" id="ARBA00010942"/>
    </source>
</evidence>
<dbReference type="FunFam" id="1.20.1640.10:FF:000001">
    <property type="entry name" value="Efflux pump membrane transporter"/>
    <property type="match status" value="1"/>
</dbReference>
<dbReference type="Gene3D" id="3.30.2090.10">
    <property type="entry name" value="Multidrug efflux transporter AcrB TolC docking domain, DN and DC subdomains"/>
    <property type="match status" value="2"/>
</dbReference>
<organism evidence="12 13">
    <name type="scientific">Paramuribaculum intestinale</name>
    <dbReference type="NCBI Taxonomy" id="2094151"/>
    <lineage>
        <taxon>Bacteria</taxon>
        <taxon>Pseudomonadati</taxon>
        <taxon>Bacteroidota</taxon>
        <taxon>Bacteroidia</taxon>
        <taxon>Bacteroidales</taxon>
        <taxon>Muribaculaceae</taxon>
        <taxon>Paramuribaculum</taxon>
    </lineage>
</organism>
<feature type="transmembrane region" description="Helical" evidence="10">
    <location>
        <begin position="899"/>
        <end position="920"/>
    </location>
</feature>
<feature type="domain" description="SSD" evidence="11">
    <location>
        <begin position="374"/>
        <end position="500"/>
    </location>
</feature>
<feature type="transmembrane region" description="Helical" evidence="10">
    <location>
        <begin position="871"/>
        <end position="892"/>
    </location>
</feature>
<dbReference type="GO" id="GO:0005886">
    <property type="term" value="C:plasma membrane"/>
    <property type="evidence" value="ECO:0007669"/>
    <property type="project" value="UniProtKB-SubCell"/>
</dbReference>
<dbReference type="GO" id="GO:0009636">
    <property type="term" value="P:response to toxic substance"/>
    <property type="evidence" value="ECO:0007669"/>
    <property type="project" value="UniProtKB-ARBA"/>
</dbReference>
<keyword evidence="7 10" id="KW-1133">Transmembrane helix</keyword>
<keyword evidence="3" id="KW-0813">Transport</keyword>
<proteinExistence type="inferred from homology"/>
<dbReference type="NCBIfam" id="NF000282">
    <property type="entry name" value="RND_permease_1"/>
    <property type="match status" value="1"/>
</dbReference>
<feature type="region of interest" description="Disordered" evidence="9">
    <location>
        <begin position="1047"/>
        <end position="1068"/>
    </location>
</feature>
<dbReference type="FunFam" id="3.30.70.1430:FF:000001">
    <property type="entry name" value="Efflux pump membrane transporter"/>
    <property type="match status" value="1"/>
</dbReference>